<dbReference type="GO" id="GO:0000974">
    <property type="term" value="C:Prp19 complex"/>
    <property type="evidence" value="ECO:0007669"/>
    <property type="project" value="TreeGrafter"/>
</dbReference>
<keyword evidence="9 14" id="KW-0694">RNA-binding</keyword>
<dbReference type="InterPro" id="IPR048995">
    <property type="entry name" value="STL11/RBM22-like_N"/>
</dbReference>
<gene>
    <name evidence="20" type="ORF">INT44_003277</name>
</gene>
<evidence type="ECO:0000256" key="12">
    <source>
        <dbReference type="ARBA" id="ARBA00025609"/>
    </source>
</evidence>
<dbReference type="AlphaFoldDB" id="A0A8H7Q5U5"/>
<dbReference type="Proteomes" id="UP000612746">
    <property type="component" value="Unassembled WGS sequence"/>
</dbReference>
<dbReference type="Pfam" id="PF16131">
    <property type="entry name" value="Torus"/>
    <property type="match status" value="1"/>
</dbReference>
<dbReference type="PANTHER" id="PTHR14089:SF6">
    <property type="entry name" value="PRE-MRNA-SPLICING FACTOR RBM22"/>
    <property type="match status" value="1"/>
</dbReference>
<organism evidence="20 21">
    <name type="scientific">Umbelopsis vinacea</name>
    <dbReference type="NCBI Taxonomy" id="44442"/>
    <lineage>
        <taxon>Eukaryota</taxon>
        <taxon>Fungi</taxon>
        <taxon>Fungi incertae sedis</taxon>
        <taxon>Mucoromycota</taxon>
        <taxon>Mucoromycotina</taxon>
        <taxon>Umbelopsidomycetes</taxon>
        <taxon>Umbelopsidales</taxon>
        <taxon>Umbelopsidaceae</taxon>
        <taxon>Umbelopsis</taxon>
    </lineage>
</organism>
<keyword evidence="8 15" id="KW-0862">Zinc</keyword>
<dbReference type="EMBL" id="JAEPRA010000004">
    <property type="protein sequence ID" value="KAG2187049.1"/>
    <property type="molecule type" value="Genomic_DNA"/>
</dbReference>
<feature type="signal peptide" evidence="17">
    <location>
        <begin position="1"/>
        <end position="19"/>
    </location>
</feature>
<evidence type="ECO:0000256" key="6">
    <source>
        <dbReference type="ARBA" id="ARBA00022728"/>
    </source>
</evidence>
<evidence type="ECO:0000256" key="8">
    <source>
        <dbReference type="ARBA" id="ARBA00022833"/>
    </source>
</evidence>
<dbReference type="PROSITE" id="PS50102">
    <property type="entry name" value="RRM"/>
    <property type="match status" value="1"/>
</dbReference>
<evidence type="ECO:0000313" key="20">
    <source>
        <dbReference type="EMBL" id="KAG2187049.1"/>
    </source>
</evidence>
<evidence type="ECO:0000256" key="1">
    <source>
        <dbReference type="ARBA" id="ARBA00004123"/>
    </source>
</evidence>
<accession>A0A8H7Q5U5</accession>
<dbReference type="PROSITE" id="PS50103">
    <property type="entry name" value="ZF_C3H1"/>
    <property type="match status" value="1"/>
</dbReference>
<dbReference type="InterPro" id="IPR035979">
    <property type="entry name" value="RBD_domain_sf"/>
</dbReference>
<evidence type="ECO:0000259" key="18">
    <source>
        <dbReference type="PROSITE" id="PS50102"/>
    </source>
</evidence>
<name>A0A8H7Q5U5_9FUNG</name>
<dbReference type="FunFam" id="3.30.70.330:FF:000476">
    <property type="entry name" value="Zinc finger CCCH domain-containing protein 4"/>
    <property type="match status" value="1"/>
</dbReference>
<keyword evidence="4" id="KW-0507">mRNA processing</keyword>
<evidence type="ECO:0000259" key="19">
    <source>
        <dbReference type="PROSITE" id="PS50103"/>
    </source>
</evidence>
<evidence type="ECO:0000256" key="5">
    <source>
        <dbReference type="ARBA" id="ARBA00022723"/>
    </source>
</evidence>
<dbReference type="InterPro" id="IPR000504">
    <property type="entry name" value="RRM_dom"/>
</dbReference>
<evidence type="ECO:0000256" key="17">
    <source>
        <dbReference type="SAM" id="SignalP"/>
    </source>
</evidence>
<keyword evidence="17" id="KW-0732">Signal</keyword>
<dbReference type="FunFam" id="4.10.1000.10:FF:000006">
    <property type="entry name" value="Putative pre-mrna-splicing factor rbm22"/>
    <property type="match status" value="1"/>
</dbReference>
<comment type="function">
    <text evidence="12">Involved in pre-mRNA splicing. Facilitates the cooperative formation of U2/U6 helix II in association with stem II in the spliceosome. Binds to RNA.</text>
</comment>
<keyword evidence="10" id="KW-0508">mRNA splicing</keyword>
<dbReference type="SMART" id="SM00360">
    <property type="entry name" value="RRM"/>
    <property type="match status" value="1"/>
</dbReference>
<feature type="region of interest" description="Disordered" evidence="16">
    <location>
        <begin position="319"/>
        <end position="376"/>
    </location>
</feature>
<dbReference type="GO" id="GO:0006397">
    <property type="term" value="P:mRNA processing"/>
    <property type="evidence" value="ECO:0007669"/>
    <property type="project" value="UniProtKB-KW"/>
</dbReference>
<evidence type="ECO:0000256" key="2">
    <source>
        <dbReference type="ARBA" id="ARBA00007781"/>
    </source>
</evidence>
<evidence type="ECO:0000256" key="9">
    <source>
        <dbReference type="ARBA" id="ARBA00022884"/>
    </source>
</evidence>
<protein>
    <recommendedName>
        <fullName evidence="3">Pre-mRNA-splicing factor SLT11</fullName>
    </recommendedName>
    <alternativeName>
        <fullName evidence="13">Pre-mRNA-splicing factor slt11</fullName>
    </alternativeName>
</protein>
<proteinExistence type="inferred from homology"/>
<dbReference type="Gene3D" id="3.30.70.330">
    <property type="match status" value="1"/>
</dbReference>
<evidence type="ECO:0000256" key="3">
    <source>
        <dbReference type="ARBA" id="ARBA00019060"/>
    </source>
</evidence>
<dbReference type="InterPro" id="IPR012677">
    <property type="entry name" value="Nucleotide-bd_a/b_plait_sf"/>
</dbReference>
<evidence type="ECO:0000256" key="7">
    <source>
        <dbReference type="ARBA" id="ARBA00022771"/>
    </source>
</evidence>
<comment type="subcellular location">
    <subcellularLocation>
        <location evidence="1">Nucleus</location>
    </subcellularLocation>
</comment>
<dbReference type="SUPFAM" id="SSF90229">
    <property type="entry name" value="CCCH zinc finger"/>
    <property type="match status" value="1"/>
</dbReference>
<keyword evidence="7 15" id="KW-0863">Zinc-finger</keyword>
<dbReference type="GO" id="GO:0008270">
    <property type="term" value="F:zinc ion binding"/>
    <property type="evidence" value="ECO:0007669"/>
    <property type="project" value="UniProtKB-KW"/>
</dbReference>
<evidence type="ECO:0000313" key="21">
    <source>
        <dbReference type="Proteomes" id="UP000612746"/>
    </source>
</evidence>
<keyword evidence="6" id="KW-0747">Spliceosome</keyword>
<dbReference type="GO" id="GO:0017070">
    <property type="term" value="F:U6 snRNA binding"/>
    <property type="evidence" value="ECO:0007669"/>
    <property type="project" value="TreeGrafter"/>
</dbReference>
<keyword evidence="21" id="KW-1185">Reference proteome</keyword>
<dbReference type="GO" id="GO:0008380">
    <property type="term" value="P:RNA splicing"/>
    <property type="evidence" value="ECO:0007669"/>
    <property type="project" value="UniProtKB-KW"/>
</dbReference>
<evidence type="ECO:0000256" key="4">
    <source>
        <dbReference type="ARBA" id="ARBA00022664"/>
    </source>
</evidence>
<evidence type="ECO:0000256" key="15">
    <source>
        <dbReference type="PROSITE-ProRule" id="PRU00723"/>
    </source>
</evidence>
<dbReference type="Pfam" id="PF21369">
    <property type="entry name" value="STL11_N"/>
    <property type="match status" value="1"/>
</dbReference>
<dbReference type="PANTHER" id="PTHR14089">
    <property type="entry name" value="PRE-MRNA-SPLICING FACTOR RBM22"/>
    <property type="match status" value="1"/>
</dbReference>
<dbReference type="SUPFAM" id="SSF54928">
    <property type="entry name" value="RNA-binding domain, RBD"/>
    <property type="match status" value="1"/>
</dbReference>
<dbReference type="GO" id="GO:0071007">
    <property type="term" value="C:U2-type catalytic step 2 spliceosome"/>
    <property type="evidence" value="ECO:0007669"/>
    <property type="project" value="TreeGrafter"/>
</dbReference>
<comment type="similarity">
    <text evidence="2">Belongs to the SLT11 family.</text>
</comment>
<dbReference type="InterPro" id="IPR000571">
    <property type="entry name" value="Znf_CCCH"/>
</dbReference>
<keyword evidence="11" id="KW-0539">Nucleus</keyword>
<dbReference type="Gene3D" id="4.10.1000.10">
    <property type="entry name" value="Zinc finger, CCCH-type"/>
    <property type="match status" value="1"/>
</dbReference>
<evidence type="ECO:0000256" key="13">
    <source>
        <dbReference type="ARBA" id="ARBA00069020"/>
    </source>
</evidence>
<feature type="domain" description="RRM" evidence="18">
    <location>
        <begin position="248"/>
        <end position="322"/>
    </location>
</feature>
<dbReference type="GO" id="GO:0036002">
    <property type="term" value="F:pre-mRNA binding"/>
    <property type="evidence" value="ECO:0007669"/>
    <property type="project" value="TreeGrafter"/>
</dbReference>
<dbReference type="InterPro" id="IPR036855">
    <property type="entry name" value="Znf_CCCH_sf"/>
</dbReference>
<evidence type="ECO:0000256" key="14">
    <source>
        <dbReference type="PROSITE-ProRule" id="PRU00176"/>
    </source>
</evidence>
<evidence type="ECO:0000256" key="11">
    <source>
        <dbReference type="ARBA" id="ARBA00023242"/>
    </source>
</evidence>
<comment type="caution">
    <text evidence="20">The sequence shown here is derived from an EMBL/GenBank/DDBJ whole genome shotgun (WGS) entry which is preliminary data.</text>
</comment>
<evidence type="ECO:0000256" key="16">
    <source>
        <dbReference type="SAM" id="MobiDB-lite"/>
    </source>
</evidence>
<dbReference type="OrthoDB" id="10259600at2759"/>
<dbReference type="InterPro" id="IPR039171">
    <property type="entry name" value="Cwc2/Slt11"/>
</dbReference>
<feature type="compositionally biased region" description="Polar residues" evidence="16">
    <location>
        <begin position="358"/>
        <end position="376"/>
    </location>
</feature>
<dbReference type="SMART" id="SM00356">
    <property type="entry name" value="ZnF_C3H1"/>
    <property type="match status" value="1"/>
</dbReference>
<dbReference type="GO" id="GO:0071006">
    <property type="term" value="C:U2-type catalytic step 1 spliceosome"/>
    <property type="evidence" value="ECO:0007669"/>
    <property type="project" value="TreeGrafter"/>
</dbReference>
<feature type="chain" id="PRO_5034136278" description="Pre-mRNA-splicing factor SLT11" evidence="17">
    <location>
        <begin position="20"/>
        <end position="376"/>
    </location>
</feature>
<feature type="zinc finger region" description="C3H1-type" evidence="15">
    <location>
        <begin position="176"/>
        <end position="203"/>
    </location>
</feature>
<dbReference type="Pfam" id="PF00076">
    <property type="entry name" value="RRM_1"/>
    <property type="match status" value="1"/>
</dbReference>
<feature type="non-terminal residue" evidence="20">
    <location>
        <position position="376"/>
    </location>
</feature>
<reference evidence="20" key="1">
    <citation type="submission" date="2020-12" db="EMBL/GenBank/DDBJ databases">
        <title>Metabolic potential, ecology and presence of endohyphal bacteria is reflected in genomic diversity of Mucoromycotina.</title>
        <authorList>
            <person name="Muszewska A."/>
            <person name="Okrasinska A."/>
            <person name="Steczkiewicz K."/>
            <person name="Drgas O."/>
            <person name="Orlowska M."/>
            <person name="Perlinska-Lenart U."/>
            <person name="Aleksandrzak-Piekarczyk T."/>
            <person name="Szatraj K."/>
            <person name="Zielenkiewicz U."/>
            <person name="Pilsyk S."/>
            <person name="Malc E."/>
            <person name="Mieczkowski P."/>
            <person name="Kruszewska J.S."/>
            <person name="Biernat P."/>
            <person name="Pawlowska J."/>
        </authorList>
    </citation>
    <scope>NUCLEOTIDE SEQUENCE</scope>
    <source>
        <strain evidence="20">WA0000051536</strain>
    </source>
</reference>
<evidence type="ECO:0000256" key="10">
    <source>
        <dbReference type="ARBA" id="ARBA00023187"/>
    </source>
</evidence>
<feature type="domain" description="C3H1-type" evidence="19">
    <location>
        <begin position="176"/>
        <end position="203"/>
    </location>
</feature>
<keyword evidence="5 15" id="KW-0479">Metal-binding</keyword>
<dbReference type="InterPro" id="IPR032297">
    <property type="entry name" value="Torus"/>
</dbReference>
<sequence>AKISLIHWLARLIMSLTKADPNKQGWEAAEFPILCETCLGENPYVRMTKQNYGKECKICGRPFTVFRWLPGLGMRYKKTEVCQSCAKMKNVCQTCVLDLQYGMWYTKRNGLPTQVRDAALNITSNAPQSDINRQYFAQNMDEQIENGSSLIDYDKASAQGKEVLKRIARNEPYYKRNRAHICSFFVKGECKRGDECPYRHELPEDNDLTHQNIRDRYYGTNDPVAKKMLNRVRGGNTALTPPEDKSVTSMFVTGIEEDITEPDLRDFFYAFGEIKSVVVVYKSRCAFINYATRVGAENAAERTSETGCIIKGHTLRVAWGRPRPQGPRSEPKAATTSKPAAKEISLADLKIPAPPSSAGKQTKYPSQDPTYQGSKA</sequence>